<dbReference type="InterPro" id="IPR002364">
    <property type="entry name" value="Quin_OxRdtase/zeta-crystal_CS"/>
</dbReference>
<keyword evidence="3" id="KW-1185">Reference proteome</keyword>
<dbReference type="InterPro" id="IPR050700">
    <property type="entry name" value="YIM1/Zinc_Alcohol_DH_Fams"/>
</dbReference>
<dbReference type="Gene3D" id="3.40.50.720">
    <property type="entry name" value="NAD(P)-binding Rossmann-like Domain"/>
    <property type="match status" value="1"/>
</dbReference>
<dbReference type="InterPro" id="IPR020843">
    <property type="entry name" value="ER"/>
</dbReference>
<dbReference type="InterPro" id="IPR011032">
    <property type="entry name" value="GroES-like_sf"/>
</dbReference>
<protein>
    <submittedName>
        <fullName evidence="2">NAD(P)-dependent alcohol dehydrogenase</fullName>
    </submittedName>
</protein>
<evidence type="ECO:0000313" key="2">
    <source>
        <dbReference type="EMBL" id="MBK6267165.1"/>
    </source>
</evidence>
<evidence type="ECO:0000313" key="3">
    <source>
        <dbReference type="Proteomes" id="UP000611723"/>
    </source>
</evidence>
<dbReference type="SMART" id="SM00829">
    <property type="entry name" value="PKS_ER"/>
    <property type="match status" value="1"/>
</dbReference>
<proteinExistence type="predicted"/>
<accession>A0A934X2G6</accession>
<evidence type="ECO:0000259" key="1">
    <source>
        <dbReference type="SMART" id="SM00829"/>
    </source>
</evidence>
<sequence>MKAIVYTKYGTPGVLHLKELDKPIPKENEVLVKIHTASVNSWDWDLLTGKPYLYRLLFGIFKPKHNILGCDIAGRVEDVGKKVEQLKLGDEVFGDISTYWGGFAEYVCVPENTLALKPASMKFEEAAATPHAAVLALQSLRDKKQLKKGEKVLIIGAGGGVGTFAVQMAKLFGAEVTAVDSAEKLEMLSSLGANHVIDYKQEDFTKNGQCYDLIIDVVASRSVFEYKKSLMANGICVIVGGSISTLLQTAIFGSLISGSQNKKVSVLIHEANKDIAFIKELFEEGKVKPIIDKSYSLEEVPDALACLGNGKARGKLVINVLND</sequence>
<dbReference type="RefSeq" id="WP_201432854.1">
    <property type="nucleotide sequence ID" value="NZ_JAEQBW010000014.1"/>
</dbReference>
<dbReference type="GO" id="GO:0016491">
    <property type="term" value="F:oxidoreductase activity"/>
    <property type="evidence" value="ECO:0007669"/>
    <property type="project" value="InterPro"/>
</dbReference>
<comment type="caution">
    <text evidence="2">The sequence shown here is derived from an EMBL/GenBank/DDBJ whole genome shotgun (WGS) entry which is preliminary data.</text>
</comment>
<dbReference type="SUPFAM" id="SSF51735">
    <property type="entry name" value="NAD(P)-binding Rossmann-fold domains"/>
    <property type="match status" value="1"/>
</dbReference>
<organism evidence="2 3">
    <name type="scientific">Marivirga aurantiaca</name>
    <dbReference type="NCBI Taxonomy" id="2802615"/>
    <lineage>
        <taxon>Bacteria</taxon>
        <taxon>Pseudomonadati</taxon>
        <taxon>Bacteroidota</taxon>
        <taxon>Cytophagia</taxon>
        <taxon>Cytophagales</taxon>
        <taxon>Marivirgaceae</taxon>
        <taxon>Marivirga</taxon>
    </lineage>
</organism>
<name>A0A934X2G6_9BACT</name>
<feature type="domain" description="Enoyl reductase (ER)" evidence="1">
    <location>
        <begin position="10"/>
        <end position="318"/>
    </location>
</feature>
<dbReference type="EMBL" id="JAEQBW010000014">
    <property type="protein sequence ID" value="MBK6267165.1"/>
    <property type="molecule type" value="Genomic_DNA"/>
</dbReference>
<dbReference type="Gene3D" id="3.90.180.10">
    <property type="entry name" value="Medium-chain alcohol dehydrogenases, catalytic domain"/>
    <property type="match status" value="1"/>
</dbReference>
<dbReference type="PANTHER" id="PTHR11695:SF648">
    <property type="entry name" value="ZINC-BINDING OXIDOREDUCTASE"/>
    <property type="match status" value="1"/>
</dbReference>
<gene>
    <name evidence="2" type="ORF">JKA74_19125</name>
</gene>
<dbReference type="AlphaFoldDB" id="A0A934X2G6"/>
<reference evidence="2" key="1">
    <citation type="submission" date="2021-01" db="EMBL/GenBank/DDBJ databases">
        <title>Marivirga aurantiaca sp. nov., isolated from intertidal surface sediments.</title>
        <authorList>
            <person name="Zhang M."/>
        </authorList>
    </citation>
    <scope>NUCLEOTIDE SEQUENCE</scope>
    <source>
        <strain evidence="2">S37H4</strain>
    </source>
</reference>
<dbReference type="CDD" id="cd08267">
    <property type="entry name" value="MDR1"/>
    <property type="match status" value="1"/>
</dbReference>
<dbReference type="Proteomes" id="UP000611723">
    <property type="component" value="Unassembled WGS sequence"/>
</dbReference>
<dbReference type="Pfam" id="PF08240">
    <property type="entry name" value="ADH_N"/>
    <property type="match status" value="1"/>
</dbReference>
<dbReference type="SUPFAM" id="SSF50129">
    <property type="entry name" value="GroES-like"/>
    <property type="match status" value="1"/>
</dbReference>
<dbReference type="PANTHER" id="PTHR11695">
    <property type="entry name" value="ALCOHOL DEHYDROGENASE RELATED"/>
    <property type="match status" value="1"/>
</dbReference>
<dbReference type="GO" id="GO:0008270">
    <property type="term" value="F:zinc ion binding"/>
    <property type="evidence" value="ECO:0007669"/>
    <property type="project" value="InterPro"/>
</dbReference>
<dbReference type="PROSITE" id="PS01162">
    <property type="entry name" value="QOR_ZETA_CRYSTAL"/>
    <property type="match status" value="1"/>
</dbReference>
<dbReference type="InterPro" id="IPR036291">
    <property type="entry name" value="NAD(P)-bd_dom_sf"/>
</dbReference>
<dbReference type="Pfam" id="PF13602">
    <property type="entry name" value="ADH_zinc_N_2"/>
    <property type="match status" value="1"/>
</dbReference>
<dbReference type="InterPro" id="IPR013154">
    <property type="entry name" value="ADH-like_N"/>
</dbReference>